<reference evidence="2" key="1">
    <citation type="submission" date="2022-09" db="EMBL/GenBank/DDBJ databases">
        <title>Fusarium specimens isolated from Avocado Roots.</title>
        <authorList>
            <person name="Stajich J."/>
            <person name="Roper C."/>
            <person name="Heimlech-Rivalta G."/>
        </authorList>
    </citation>
    <scope>NUCLEOTIDE SEQUENCE</scope>
    <source>
        <strain evidence="2">A02</strain>
    </source>
</reference>
<evidence type="ECO:0000313" key="2">
    <source>
        <dbReference type="EMBL" id="KAJ4175367.1"/>
    </source>
</evidence>
<dbReference type="InterPro" id="IPR029062">
    <property type="entry name" value="Class_I_gatase-like"/>
</dbReference>
<feature type="domain" description="ThuA-like" evidence="1">
    <location>
        <begin position="15"/>
        <end position="66"/>
    </location>
</feature>
<name>A0A9W8QQY7_9HYPO</name>
<dbReference type="AlphaFoldDB" id="A0A9W8QQY7"/>
<comment type="caution">
    <text evidence="2">The sequence shown here is derived from an EMBL/GenBank/DDBJ whole genome shotgun (WGS) entry which is preliminary data.</text>
</comment>
<feature type="non-terminal residue" evidence="2">
    <location>
        <position position="66"/>
    </location>
</feature>
<sequence length="66" mass="7379">MAETVPKPPRQPTFRVLVFTKTAIYRHESIPAGIAALRTLADRTRLFILDATEDAESFTPDTLTGY</sequence>
<keyword evidence="3" id="KW-1185">Reference proteome</keyword>
<evidence type="ECO:0000313" key="3">
    <source>
        <dbReference type="Proteomes" id="UP001152087"/>
    </source>
</evidence>
<dbReference type="EMBL" id="JAOQAV010000822">
    <property type="protein sequence ID" value="KAJ4175367.1"/>
    <property type="molecule type" value="Genomic_DNA"/>
</dbReference>
<dbReference type="InterPro" id="IPR029010">
    <property type="entry name" value="ThuA-like"/>
</dbReference>
<evidence type="ECO:0000259" key="1">
    <source>
        <dbReference type="Pfam" id="PF06283"/>
    </source>
</evidence>
<proteinExistence type="predicted"/>
<dbReference type="Proteomes" id="UP001152087">
    <property type="component" value="Unassembled WGS sequence"/>
</dbReference>
<dbReference type="Gene3D" id="3.40.50.880">
    <property type="match status" value="1"/>
</dbReference>
<accession>A0A9W8QQY7</accession>
<organism evidence="2 3">
    <name type="scientific">Fusarium falciforme</name>
    <dbReference type="NCBI Taxonomy" id="195108"/>
    <lineage>
        <taxon>Eukaryota</taxon>
        <taxon>Fungi</taxon>
        <taxon>Dikarya</taxon>
        <taxon>Ascomycota</taxon>
        <taxon>Pezizomycotina</taxon>
        <taxon>Sordariomycetes</taxon>
        <taxon>Hypocreomycetidae</taxon>
        <taxon>Hypocreales</taxon>
        <taxon>Nectriaceae</taxon>
        <taxon>Fusarium</taxon>
        <taxon>Fusarium solani species complex</taxon>
    </lineage>
</organism>
<protein>
    <recommendedName>
        <fullName evidence="1">ThuA-like domain-containing protein</fullName>
    </recommendedName>
</protein>
<gene>
    <name evidence="2" type="ORF">NW755_014934</name>
</gene>
<dbReference type="Pfam" id="PF06283">
    <property type="entry name" value="ThuA"/>
    <property type="match status" value="1"/>
</dbReference>